<keyword evidence="8" id="KW-1185">Reference proteome</keyword>
<dbReference type="AlphaFoldDB" id="A0A926DF75"/>
<feature type="chain" id="PRO_5038800645" evidence="5">
    <location>
        <begin position="23"/>
        <end position="255"/>
    </location>
</feature>
<comment type="subcellular location">
    <subcellularLocation>
        <location evidence="1">Cell envelope</location>
    </subcellularLocation>
</comment>
<dbReference type="Proteomes" id="UP000620366">
    <property type="component" value="Unassembled WGS sequence"/>
</dbReference>
<reference evidence="7" key="1">
    <citation type="submission" date="2020-08" db="EMBL/GenBank/DDBJ databases">
        <title>Genome public.</title>
        <authorList>
            <person name="Liu C."/>
            <person name="Sun Q."/>
        </authorList>
    </citation>
    <scope>NUCLEOTIDE SEQUENCE</scope>
    <source>
        <strain evidence="7">BX7</strain>
    </source>
</reference>
<gene>
    <name evidence="7" type="ORF">H8695_08590</name>
</gene>
<dbReference type="GO" id="GO:0030313">
    <property type="term" value="C:cell envelope"/>
    <property type="evidence" value="ECO:0007669"/>
    <property type="project" value="UniProtKB-SubCell"/>
</dbReference>
<feature type="signal peptide" evidence="5">
    <location>
        <begin position="1"/>
        <end position="22"/>
    </location>
</feature>
<accession>A0A926DF75</accession>
<dbReference type="Gene3D" id="3.40.190.10">
    <property type="entry name" value="Periplasmic binding protein-like II"/>
    <property type="match status" value="2"/>
</dbReference>
<name>A0A926DF75_9FIRM</name>
<dbReference type="PROSITE" id="PS01039">
    <property type="entry name" value="SBP_BACTERIAL_3"/>
    <property type="match status" value="1"/>
</dbReference>
<evidence type="ECO:0000256" key="2">
    <source>
        <dbReference type="ARBA" id="ARBA00010333"/>
    </source>
</evidence>
<evidence type="ECO:0000259" key="6">
    <source>
        <dbReference type="SMART" id="SM00062"/>
    </source>
</evidence>
<protein>
    <submittedName>
        <fullName evidence="7">Transporter substrate-binding domain-containing protein</fullName>
    </submittedName>
</protein>
<evidence type="ECO:0000256" key="5">
    <source>
        <dbReference type="SAM" id="SignalP"/>
    </source>
</evidence>
<dbReference type="PANTHER" id="PTHR35936">
    <property type="entry name" value="MEMBRANE-BOUND LYTIC MUREIN TRANSGLYCOSYLASE F"/>
    <property type="match status" value="1"/>
</dbReference>
<dbReference type="InterPro" id="IPR018313">
    <property type="entry name" value="SBP_3_CS"/>
</dbReference>
<evidence type="ECO:0000256" key="4">
    <source>
        <dbReference type="RuleBase" id="RU003744"/>
    </source>
</evidence>
<dbReference type="SUPFAM" id="SSF53850">
    <property type="entry name" value="Periplasmic binding protein-like II"/>
    <property type="match status" value="1"/>
</dbReference>
<comment type="caution">
    <text evidence="7">The sequence shown here is derived from an EMBL/GenBank/DDBJ whole genome shotgun (WGS) entry which is preliminary data.</text>
</comment>
<comment type="similarity">
    <text evidence="2 4">Belongs to the bacterial solute-binding protein 3 family.</text>
</comment>
<evidence type="ECO:0000256" key="3">
    <source>
        <dbReference type="ARBA" id="ARBA00022729"/>
    </source>
</evidence>
<dbReference type="PANTHER" id="PTHR35936:SF17">
    <property type="entry name" value="ARGININE-BINDING EXTRACELLULAR PROTEIN ARTP"/>
    <property type="match status" value="1"/>
</dbReference>
<keyword evidence="3 5" id="KW-0732">Signal</keyword>
<evidence type="ECO:0000313" key="8">
    <source>
        <dbReference type="Proteomes" id="UP000620366"/>
    </source>
</evidence>
<dbReference type="EMBL" id="JACRSP010000003">
    <property type="protein sequence ID" value="MBC8536741.1"/>
    <property type="molecule type" value="Genomic_DNA"/>
</dbReference>
<proteinExistence type="inferred from homology"/>
<sequence length="255" mass="27175">MKKTSKVLALAMAALLLFGALAGCSAKGITIDDIKEDGKLIMATNAEFPPYEYHEGSEITGFDVEMAQAIADEIGVPLQIEDMAFDSVVASVQSGKAHIAAAGLTVDEKRKKSIDFSDPYTTATQVIIVKEGSEITDVAGLVGKKIGTQIGTTGATYAEDIEDATVERYNKGADAVLDLINGKVDAVVIDDQPAKKFVEKNEGIVVLDEALTVEDYAIGIPKNSPELVELVNKVISDMKADGRYDALIAKYIDNN</sequence>
<organism evidence="7 8">
    <name type="scientific">Feifania hominis</name>
    <dbReference type="NCBI Taxonomy" id="2763660"/>
    <lineage>
        <taxon>Bacteria</taxon>
        <taxon>Bacillati</taxon>
        <taxon>Bacillota</taxon>
        <taxon>Clostridia</taxon>
        <taxon>Eubacteriales</taxon>
        <taxon>Feifaniaceae</taxon>
        <taxon>Feifania</taxon>
    </lineage>
</organism>
<dbReference type="Pfam" id="PF00497">
    <property type="entry name" value="SBP_bac_3"/>
    <property type="match status" value="1"/>
</dbReference>
<feature type="domain" description="Solute-binding protein family 3/N-terminal" evidence="6">
    <location>
        <begin position="39"/>
        <end position="255"/>
    </location>
</feature>
<dbReference type="InterPro" id="IPR001638">
    <property type="entry name" value="Solute-binding_3/MltF_N"/>
</dbReference>
<dbReference type="RefSeq" id="WP_249300595.1">
    <property type="nucleotide sequence ID" value="NZ_JACRSP010000003.1"/>
</dbReference>
<dbReference type="PROSITE" id="PS51257">
    <property type="entry name" value="PROKAR_LIPOPROTEIN"/>
    <property type="match status" value="1"/>
</dbReference>
<evidence type="ECO:0000313" key="7">
    <source>
        <dbReference type="EMBL" id="MBC8536741.1"/>
    </source>
</evidence>
<evidence type="ECO:0000256" key="1">
    <source>
        <dbReference type="ARBA" id="ARBA00004196"/>
    </source>
</evidence>
<dbReference type="SMART" id="SM00062">
    <property type="entry name" value="PBPb"/>
    <property type="match status" value="1"/>
</dbReference>